<comment type="subcellular location">
    <subcellularLocation>
        <location evidence="1">Membrane</location>
        <topology evidence="1">Single-pass membrane protein</topology>
    </subcellularLocation>
</comment>
<keyword evidence="4 6" id="KW-0472">Membrane</keyword>
<sequence length="226" mass="23155">MEWKTTRGSGVPTRHGKTRHAPSSTAGIRPCDGITEGNHYCCDTGEDGVGSYACCDNSTDIFVLGSSIPSVLAQMPLSQTSTSTTASATGTSSSTSTATHRSEHKSGSSGLDETAVGVGVGLGVGVPLAVAVGGIIWFLTWRSRRKERLQRGAAIESAYGEGAGQPGGGGSGGGGGDAAAQQQQHLYHHPDPTSADYIPKYGMALHEMQSPTLPAELPTTPMAELP</sequence>
<dbReference type="InterPro" id="IPR051694">
    <property type="entry name" value="Immunoregulatory_rcpt-like"/>
</dbReference>
<dbReference type="GO" id="GO:0016020">
    <property type="term" value="C:membrane"/>
    <property type="evidence" value="ECO:0007669"/>
    <property type="project" value="UniProtKB-SubCell"/>
</dbReference>
<dbReference type="AlphaFoldDB" id="A0A423XNL8"/>
<dbReference type="GO" id="GO:0071944">
    <property type="term" value="C:cell periphery"/>
    <property type="evidence" value="ECO:0007669"/>
    <property type="project" value="UniProtKB-ARBA"/>
</dbReference>
<keyword evidence="8" id="KW-1185">Reference proteome</keyword>
<organism evidence="7 8">
    <name type="scientific">Cytospora leucostoma</name>
    <dbReference type="NCBI Taxonomy" id="1230097"/>
    <lineage>
        <taxon>Eukaryota</taxon>
        <taxon>Fungi</taxon>
        <taxon>Dikarya</taxon>
        <taxon>Ascomycota</taxon>
        <taxon>Pezizomycotina</taxon>
        <taxon>Sordariomycetes</taxon>
        <taxon>Sordariomycetidae</taxon>
        <taxon>Diaporthales</taxon>
        <taxon>Cytosporaceae</taxon>
        <taxon>Cytospora</taxon>
    </lineage>
</organism>
<evidence type="ECO:0000256" key="3">
    <source>
        <dbReference type="ARBA" id="ARBA00022989"/>
    </source>
</evidence>
<feature type="compositionally biased region" description="Gly residues" evidence="5">
    <location>
        <begin position="161"/>
        <end position="177"/>
    </location>
</feature>
<feature type="transmembrane region" description="Helical" evidence="6">
    <location>
        <begin position="115"/>
        <end position="141"/>
    </location>
</feature>
<keyword evidence="3 6" id="KW-1133">Transmembrane helix</keyword>
<dbReference type="STRING" id="1230097.A0A423XNL8"/>
<gene>
    <name evidence="7" type="ORF">VPNG_00229</name>
</gene>
<dbReference type="PANTHER" id="PTHR15549:SF26">
    <property type="entry name" value="AXIAL BUDDING PATTERN PROTEIN 2-RELATED"/>
    <property type="match status" value="1"/>
</dbReference>
<feature type="region of interest" description="Disordered" evidence="5">
    <location>
        <begin position="81"/>
        <end position="112"/>
    </location>
</feature>
<evidence type="ECO:0000256" key="6">
    <source>
        <dbReference type="SAM" id="Phobius"/>
    </source>
</evidence>
<evidence type="ECO:0000256" key="5">
    <source>
        <dbReference type="SAM" id="MobiDB-lite"/>
    </source>
</evidence>
<evidence type="ECO:0000256" key="2">
    <source>
        <dbReference type="ARBA" id="ARBA00022692"/>
    </source>
</evidence>
<dbReference type="EMBL" id="LKEB01000001">
    <property type="protein sequence ID" value="ROW18255.1"/>
    <property type="molecule type" value="Genomic_DNA"/>
</dbReference>
<evidence type="ECO:0000256" key="1">
    <source>
        <dbReference type="ARBA" id="ARBA00004167"/>
    </source>
</evidence>
<dbReference type="Proteomes" id="UP000285146">
    <property type="component" value="Unassembled WGS sequence"/>
</dbReference>
<feature type="region of interest" description="Disordered" evidence="5">
    <location>
        <begin position="159"/>
        <end position="183"/>
    </location>
</feature>
<feature type="compositionally biased region" description="Low complexity" evidence="5">
    <location>
        <begin position="81"/>
        <end position="99"/>
    </location>
</feature>
<comment type="caution">
    <text evidence="7">The sequence shown here is derived from an EMBL/GenBank/DDBJ whole genome shotgun (WGS) entry which is preliminary data.</text>
</comment>
<accession>A0A423XNL8</accession>
<evidence type="ECO:0000256" key="4">
    <source>
        <dbReference type="ARBA" id="ARBA00023136"/>
    </source>
</evidence>
<dbReference type="PANTHER" id="PTHR15549">
    <property type="entry name" value="PAIRED IMMUNOGLOBULIN-LIKE TYPE 2 RECEPTOR"/>
    <property type="match status" value="1"/>
</dbReference>
<dbReference type="InParanoid" id="A0A423XNL8"/>
<evidence type="ECO:0000313" key="8">
    <source>
        <dbReference type="Proteomes" id="UP000285146"/>
    </source>
</evidence>
<name>A0A423XNL8_9PEZI</name>
<dbReference type="OrthoDB" id="5215637at2759"/>
<evidence type="ECO:0000313" key="7">
    <source>
        <dbReference type="EMBL" id="ROW18255.1"/>
    </source>
</evidence>
<keyword evidence="2 6" id="KW-0812">Transmembrane</keyword>
<reference evidence="7 8" key="1">
    <citation type="submission" date="2015-09" db="EMBL/GenBank/DDBJ databases">
        <title>Host preference determinants of Valsa canker pathogens revealed by comparative genomics.</title>
        <authorList>
            <person name="Yin Z."/>
            <person name="Huang L."/>
        </authorList>
    </citation>
    <scope>NUCLEOTIDE SEQUENCE [LARGE SCALE GENOMIC DNA]</scope>
    <source>
        <strain evidence="7 8">SXYLt</strain>
    </source>
</reference>
<evidence type="ECO:0008006" key="9">
    <source>
        <dbReference type="Google" id="ProtNLM"/>
    </source>
</evidence>
<proteinExistence type="predicted"/>
<protein>
    <recommendedName>
        <fullName evidence="9">Mid2 domain-containing protein</fullName>
    </recommendedName>
</protein>
<feature type="region of interest" description="Disordered" evidence="5">
    <location>
        <begin position="1"/>
        <end position="29"/>
    </location>
</feature>